<keyword evidence="8" id="KW-1185">Reference proteome</keyword>
<name>A0A2P4ZBL1_9HYPO</name>
<dbReference type="EMBL" id="JPDN02000046">
    <property type="protein sequence ID" value="PON21672.1"/>
    <property type="molecule type" value="Genomic_DNA"/>
</dbReference>
<proteinExistence type="predicted"/>
<dbReference type="CDD" id="cd14687">
    <property type="entry name" value="bZIP_ATF2"/>
    <property type="match status" value="1"/>
</dbReference>
<feature type="compositionally biased region" description="Low complexity" evidence="5">
    <location>
        <begin position="93"/>
        <end position="109"/>
    </location>
</feature>
<keyword evidence="3" id="KW-0804">Transcription</keyword>
<evidence type="ECO:0000256" key="5">
    <source>
        <dbReference type="SAM" id="MobiDB-lite"/>
    </source>
</evidence>
<reference evidence="7 8" key="1">
    <citation type="journal article" date="2016" name="Genome Announc.">
        <title>Draft Whole-Genome Sequence of Trichoderma gamsii T6085, a Promising Biocontrol Agent of Fusarium Head Blight on Wheat.</title>
        <authorList>
            <person name="Baroncelli R."/>
            <person name="Zapparata A."/>
            <person name="Piaggeschi G."/>
            <person name="Sarrocco S."/>
            <person name="Vannacci G."/>
        </authorList>
    </citation>
    <scope>NUCLEOTIDE SEQUENCE [LARGE SCALE GENOMIC DNA]</scope>
    <source>
        <strain evidence="7 8">T6085</strain>
    </source>
</reference>
<dbReference type="InterPro" id="IPR051027">
    <property type="entry name" value="bZIP_transcription_factors"/>
</dbReference>
<dbReference type="PROSITE" id="PS00036">
    <property type="entry name" value="BZIP_BASIC"/>
    <property type="match status" value="1"/>
</dbReference>
<dbReference type="InterPro" id="IPR046347">
    <property type="entry name" value="bZIP_sf"/>
</dbReference>
<dbReference type="STRING" id="398673.A0A2P4ZBL1"/>
<evidence type="ECO:0000256" key="3">
    <source>
        <dbReference type="ARBA" id="ARBA00023163"/>
    </source>
</evidence>
<organism evidence="7 8">
    <name type="scientific">Trichoderma gamsii</name>
    <dbReference type="NCBI Taxonomy" id="398673"/>
    <lineage>
        <taxon>Eukaryota</taxon>
        <taxon>Fungi</taxon>
        <taxon>Dikarya</taxon>
        <taxon>Ascomycota</taxon>
        <taxon>Pezizomycotina</taxon>
        <taxon>Sordariomycetes</taxon>
        <taxon>Hypocreomycetidae</taxon>
        <taxon>Hypocreales</taxon>
        <taxon>Hypocreaceae</taxon>
        <taxon>Trichoderma</taxon>
    </lineage>
</organism>
<dbReference type="Gene3D" id="1.20.5.170">
    <property type="match status" value="1"/>
</dbReference>
<dbReference type="SMART" id="SM00338">
    <property type="entry name" value="BRLZ"/>
    <property type="match status" value="1"/>
</dbReference>
<dbReference type="GO" id="GO:0003700">
    <property type="term" value="F:DNA-binding transcription factor activity"/>
    <property type="evidence" value="ECO:0007669"/>
    <property type="project" value="InterPro"/>
</dbReference>
<dbReference type="AlphaFoldDB" id="A0A2P4ZBL1"/>
<evidence type="ECO:0000256" key="2">
    <source>
        <dbReference type="ARBA" id="ARBA00023015"/>
    </source>
</evidence>
<comment type="caution">
    <text evidence="7">The sequence shown here is derived from an EMBL/GenBank/DDBJ whole genome shotgun (WGS) entry which is preliminary data.</text>
</comment>
<dbReference type="SUPFAM" id="SSF57959">
    <property type="entry name" value="Leucine zipper domain"/>
    <property type="match status" value="1"/>
</dbReference>
<dbReference type="PANTHER" id="PTHR19304">
    <property type="entry name" value="CYCLIC-AMP RESPONSE ELEMENT BINDING PROTEIN"/>
    <property type="match status" value="1"/>
</dbReference>
<gene>
    <name evidence="7" type="ORF">TGAM01_v209410</name>
</gene>
<feature type="region of interest" description="Disordered" evidence="5">
    <location>
        <begin position="86"/>
        <end position="160"/>
    </location>
</feature>
<evidence type="ECO:0000256" key="4">
    <source>
        <dbReference type="ARBA" id="ARBA00023242"/>
    </source>
</evidence>
<evidence type="ECO:0000313" key="7">
    <source>
        <dbReference type="EMBL" id="PON21672.1"/>
    </source>
</evidence>
<dbReference type="InterPro" id="IPR004827">
    <property type="entry name" value="bZIP"/>
</dbReference>
<evidence type="ECO:0000256" key="1">
    <source>
        <dbReference type="ARBA" id="ARBA00004123"/>
    </source>
</evidence>
<dbReference type="PROSITE" id="PS50217">
    <property type="entry name" value="BZIP"/>
    <property type="match status" value="1"/>
</dbReference>
<evidence type="ECO:0000259" key="6">
    <source>
        <dbReference type="PROSITE" id="PS50217"/>
    </source>
</evidence>
<evidence type="ECO:0000313" key="8">
    <source>
        <dbReference type="Proteomes" id="UP000054821"/>
    </source>
</evidence>
<keyword evidence="2" id="KW-0805">Transcription regulation</keyword>
<sequence length="263" mass="29570">MQRVGTNPPSGFSDLHFDSLNQVSTDDGSEYPLPTAFEPWDAIRYYTQLTNDDAATAMDPNLLITSKSAGLGSEYDSQFLMLSMDGSPILSETSPNTSSTHTQPSPSSVTREEQSTARKNKRKRGPQNSRNQTEKKEQVKQRNRVAASKCRQKKRNKVDELKEQRSILEAENGKLHNEYERLRKEIGQVKSDLMHHTECNDDNINQWISNEAKTYVDKLVQKEERRRMGSLSSSNGTVEDVENAQAGLPFGMPSMASRGNRLG</sequence>
<accession>A0A2P4ZBL1</accession>
<dbReference type="RefSeq" id="XP_018656225.1">
    <property type="nucleotide sequence ID" value="XM_018810539.1"/>
</dbReference>
<dbReference type="Proteomes" id="UP000054821">
    <property type="component" value="Unassembled WGS sequence"/>
</dbReference>
<dbReference type="GO" id="GO:0005634">
    <property type="term" value="C:nucleus"/>
    <property type="evidence" value="ECO:0007669"/>
    <property type="project" value="UniProtKB-SubCell"/>
</dbReference>
<keyword evidence="4" id="KW-0539">Nucleus</keyword>
<dbReference type="Pfam" id="PF00170">
    <property type="entry name" value="bZIP_1"/>
    <property type="match status" value="1"/>
</dbReference>
<protein>
    <recommendedName>
        <fullName evidence="6">BZIP domain-containing protein</fullName>
    </recommendedName>
</protein>
<feature type="domain" description="BZIP" evidence="6">
    <location>
        <begin position="133"/>
        <end position="196"/>
    </location>
</feature>
<feature type="region of interest" description="Disordered" evidence="5">
    <location>
        <begin position="244"/>
        <end position="263"/>
    </location>
</feature>
<comment type="subcellular location">
    <subcellularLocation>
        <location evidence="1">Nucleus</location>
    </subcellularLocation>
</comment>
<dbReference type="GeneID" id="29990622"/>